<dbReference type="Pfam" id="PF20236">
    <property type="entry name" value="DUF6593"/>
    <property type="match status" value="1"/>
</dbReference>
<protein>
    <recommendedName>
        <fullName evidence="1">DUF6593 domain-containing protein</fullName>
    </recommendedName>
</protein>
<evidence type="ECO:0000313" key="2">
    <source>
        <dbReference type="EMBL" id="KAF9447155.1"/>
    </source>
</evidence>
<organism evidence="2 3">
    <name type="scientific">Macrolepiota fuliginosa MF-IS2</name>
    <dbReference type="NCBI Taxonomy" id="1400762"/>
    <lineage>
        <taxon>Eukaryota</taxon>
        <taxon>Fungi</taxon>
        <taxon>Dikarya</taxon>
        <taxon>Basidiomycota</taxon>
        <taxon>Agaricomycotina</taxon>
        <taxon>Agaricomycetes</taxon>
        <taxon>Agaricomycetidae</taxon>
        <taxon>Agaricales</taxon>
        <taxon>Agaricineae</taxon>
        <taxon>Agaricaceae</taxon>
        <taxon>Macrolepiota</taxon>
    </lineage>
</organism>
<accession>A0A9P5XCQ6</accession>
<dbReference type="OrthoDB" id="3360976at2759"/>
<dbReference type="Proteomes" id="UP000807342">
    <property type="component" value="Unassembled WGS sequence"/>
</dbReference>
<feature type="domain" description="DUF6593" evidence="1">
    <location>
        <begin position="109"/>
        <end position="239"/>
    </location>
</feature>
<dbReference type="AlphaFoldDB" id="A0A9P5XCQ6"/>
<reference evidence="2" key="1">
    <citation type="submission" date="2020-11" db="EMBL/GenBank/DDBJ databases">
        <authorList>
            <consortium name="DOE Joint Genome Institute"/>
            <person name="Ahrendt S."/>
            <person name="Riley R."/>
            <person name="Andreopoulos W."/>
            <person name="Labutti K."/>
            <person name="Pangilinan J."/>
            <person name="Ruiz-Duenas F.J."/>
            <person name="Barrasa J.M."/>
            <person name="Sanchez-Garcia M."/>
            <person name="Camarero S."/>
            <person name="Miyauchi S."/>
            <person name="Serrano A."/>
            <person name="Linde D."/>
            <person name="Babiker R."/>
            <person name="Drula E."/>
            <person name="Ayuso-Fernandez I."/>
            <person name="Pacheco R."/>
            <person name="Padilla G."/>
            <person name="Ferreira P."/>
            <person name="Barriuso J."/>
            <person name="Kellner H."/>
            <person name="Castanera R."/>
            <person name="Alfaro M."/>
            <person name="Ramirez L."/>
            <person name="Pisabarro A.G."/>
            <person name="Kuo A."/>
            <person name="Tritt A."/>
            <person name="Lipzen A."/>
            <person name="He G."/>
            <person name="Yan M."/>
            <person name="Ng V."/>
            <person name="Cullen D."/>
            <person name="Martin F."/>
            <person name="Rosso M.-N."/>
            <person name="Henrissat B."/>
            <person name="Hibbett D."/>
            <person name="Martinez A.T."/>
            <person name="Grigoriev I.V."/>
        </authorList>
    </citation>
    <scope>NUCLEOTIDE SEQUENCE</scope>
    <source>
        <strain evidence="2">MF-IS2</strain>
    </source>
</reference>
<evidence type="ECO:0000313" key="3">
    <source>
        <dbReference type="Proteomes" id="UP000807342"/>
    </source>
</evidence>
<comment type="caution">
    <text evidence="2">The sequence shown here is derived from an EMBL/GenBank/DDBJ whole genome shotgun (WGS) entry which is preliminary data.</text>
</comment>
<name>A0A9P5XCQ6_9AGAR</name>
<keyword evidence="3" id="KW-1185">Reference proteome</keyword>
<dbReference type="InterPro" id="IPR046528">
    <property type="entry name" value="DUF6593"/>
</dbReference>
<dbReference type="EMBL" id="MU151212">
    <property type="protein sequence ID" value="KAF9447155.1"/>
    <property type="molecule type" value="Genomic_DNA"/>
</dbReference>
<evidence type="ECO:0000259" key="1">
    <source>
        <dbReference type="Pfam" id="PF20236"/>
    </source>
</evidence>
<gene>
    <name evidence="2" type="ORF">P691DRAFT_707235</name>
</gene>
<proteinExistence type="predicted"/>
<sequence>MRLILSHRSRNSTYSTETGEVLYKVNTPRQFPGPGVTTIRKAVDTINGVWLGDSEQSNPRAKPTFYKRKLLVSDKGKDDSSIDGGRPVELDVDDAVVVSDSEHEDQTLRSSASEIPVHEGHFAFCAQIDFRTFQPTRFQYDGHDVPVSQYFHRSWSWRGRDRVFKASDGKEYRWELRARRLEMIRDDGSKERVVRYKRYRPALGPVLKGRPAILEVDPSCEPILDEIMMTFIYCYKLWKDRQ</sequence>